<feature type="domain" description="Helicase C-terminal" evidence="8">
    <location>
        <begin position="1123"/>
        <end position="1282"/>
    </location>
</feature>
<dbReference type="GO" id="GO:0043138">
    <property type="term" value="F:3'-5' DNA helicase activity"/>
    <property type="evidence" value="ECO:0007669"/>
    <property type="project" value="UniProtKB-EC"/>
</dbReference>
<dbReference type="PROSITE" id="PS51194">
    <property type="entry name" value="HELICASE_CTER"/>
    <property type="match status" value="1"/>
</dbReference>
<keyword evidence="3" id="KW-0067">ATP-binding</keyword>
<sequence length="1537" mass="175053">MELFAQLFEHLPELHVIVCQPCATAIPPAQVVTHLKERHPKVAVATRKSLAAIVHALPDLAWSPGDVRVPKPAKEPIAGLQSRGDGLVCLLERCWYTCISLQGIQKHCKEEHGWVNQQKRGGDMRQKSKHASNRIWRDGQCCQRLFRAVGWPAYVAVETSVEAANLEDISQRVKADRQHQREEREAAMAKEKIKEGIRSQADPWLELTGWVPHLQGIPRAALLRAKQPVGGEIDAHGREEVALDDTGLRDVCKAMERLIRKAFDSSQAEVVGRLTLEIIERREAGAESNERPFYSRHRVGTIKKYSQKLVSILCYLWRTYDQIERPPYKLTGRQDALLWSLKQIARTADAAQKEQLEERCLRLWMALLDHTLLDDEHQSALLSGVAVLGLKPDHHGSGWVPAHEFSPTLSALITTSKALVVHYARCQREEALQKDADTAPTAYELVRDMADRFMTLSDFKGTPSPMNRMLRLRTLARSQSRRRNTPGIVSWDRDRLLVDKQSFSLADLRSMVKGLYETARWQLFKDVLLLDLDERDCVRPGTTTLPEVSVDQLVDQPAELATGWSFLKHPDNHLDGWQDWLLDRVLEEAPLRERFIRGMDNTQQPEQTLWRDDAVARYMKGVRRFKESLFTLVHLSAGAPARGTEITSIQCENSADGVGYRGVFLEGGLVSFTTTYHKGYSFSKRVKTIHRYVPQEVSELVVYFLGLGRPFIDDLQMLHNGVARPTAFLWEPEPEEQWEDDSDSEEIDDGDEYGEADREKAQSANPDGYWGTDRIRRVLREQTFQYMSAALGTRAWRHAYPAIHRELAKDGQARDWLEVLYWNKAPAKSDARALQSGHSLQTEEGHYGRSVMESPFQTMAEREEFRRVSIDWHRVLEFASAWEDGRMHPGVRAEMVAQQEKQALQRWSSLAMVDLKAEFKRLAGRPDAEYRGKQEESLKAVMQRRLRVLVVMATGAGKSMLFMLPASVSPDGVTVVVAPLNALRDDLQDRCDQLGIPCAKWDGRRPPYWARIVLVTPESAVTKAFGRFIDEKRMLHQLDRIVIDECHVLLESTQDWRPDLLKMAEMTEKGTQVVYLTATLPPTLQPAFLQTAGLDAQTVTICRDESTTRTNIAYQVLEYTRGTLEKVLVELVAAKRRKYGPGAQIIVYCPTVDETKRLARLLQCSAYYREMGSDEEKARMVRSFTLGIEKLCTATNMLGLGLDAAGVRVVIHVAMCPLLLQYVQESGRAGRTGLDSDSIVLRACYATKGGRVEKALGYKLERPAKEFLTGESCRRIAIDKHMDGRQNRQQCELGESKCDICEQHSSGTKRQAVEEEQEEPEPETQADTAAMAAEEQRKDLERAMVVEERRVEIQQRRRTEQAVYELERLEQHLQRWSNACAICMAIQANPARHHWKECPKATKVQIKLMQAKVTSMHHVKWEKYARCYYCWAPQAICDKWEETSIQGAFKTRGMHVLCQYNGVLQQAVAALLAFQQPTCTPWLEQQMQDAAIVHGSNEVRLYKWLGLKIKIGQRDASQMCRLLYAWEEGHVHSHIAD</sequence>
<dbReference type="SUPFAM" id="SSF52540">
    <property type="entry name" value="P-loop containing nucleoside triphosphate hydrolases"/>
    <property type="match status" value="1"/>
</dbReference>
<dbReference type="InterPro" id="IPR022698">
    <property type="entry name" value="OrsD"/>
</dbReference>
<feature type="region of interest" description="Disordered" evidence="6">
    <location>
        <begin position="730"/>
        <end position="769"/>
    </location>
</feature>
<evidence type="ECO:0000256" key="6">
    <source>
        <dbReference type="SAM" id="MobiDB-lite"/>
    </source>
</evidence>
<dbReference type="EMBL" id="HG992984">
    <property type="protein sequence ID" value="CAE7203092.1"/>
    <property type="molecule type" value="Genomic_DNA"/>
</dbReference>
<evidence type="ECO:0000256" key="1">
    <source>
        <dbReference type="ARBA" id="ARBA00005446"/>
    </source>
</evidence>
<dbReference type="EMBL" id="OCTH03000040">
    <property type="protein sequence ID" value="CAE7222469.1"/>
    <property type="molecule type" value="Genomic_DNA"/>
</dbReference>
<dbReference type="Pfam" id="PF00270">
    <property type="entry name" value="DEAD"/>
    <property type="match status" value="1"/>
</dbReference>
<dbReference type="EC" id="5.6.2.4" evidence="5"/>
<dbReference type="Gene3D" id="3.40.50.300">
    <property type="entry name" value="P-loop containing nucleotide triphosphate hydrolases"/>
    <property type="match status" value="2"/>
</dbReference>
<dbReference type="InterPro" id="IPR001650">
    <property type="entry name" value="Helicase_C-like"/>
</dbReference>
<dbReference type="Pfam" id="PF12013">
    <property type="entry name" value="OrsD"/>
    <property type="match status" value="1"/>
</dbReference>
<feature type="domain" description="Helicase ATP-binding" evidence="7">
    <location>
        <begin position="939"/>
        <end position="1098"/>
    </location>
</feature>
<dbReference type="GO" id="GO:0005694">
    <property type="term" value="C:chromosome"/>
    <property type="evidence" value="ECO:0007669"/>
    <property type="project" value="TreeGrafter"/>
</dbReference>
<dbReference type="Proteomes" id="UP000472372">
    <property type="component" value="Chromosome 8"/>
</dbReference>
<dbReference type="CDD" id="cd17920">
    <property type="entry name" value="DEXHc_RecQ"/>
    <property type="match status" value="1"/>
</dbReference>
<dbReference type="GO" id="GO:0005524">
    <property type="term" value="F:ATP binding"/>
    <property type="evidence" value="ECO:0007669"/>
    <property type="project" value="UniProtKB-KW"/>
</dbReference>
<reference evidence="11" key="1">
    <citation type="submission" date="2021-02" db="EMBL/GenBank/DDBJ databases">
        <authorList>
            <person name="Syme A R."/>
            <person name="Syme A R."/>
            <person name="Moolhuijzen P."/>
        </authorList>
    </citation>
    <scope>NUCLEOTIDE SEQUENCE</scope>
    <source>
        <strain evidence="11">W1-1</strain>
    </source>
</reference>
<evidence type="ECO:0000313" key="11">
    <source>
        <dbReference type="EMBL" id="CAE7222469.1"/>
    </source>
</evidence>
<evidence type="ECO:0000256" key="2">
    <source>
        <dbReference type="ARBA" id="ARBA00022741"/>
    </source>
</evidence>
<evidence type="ECO:0000256" key="4">
    <source>
        <dbReference type="ARBA" id="ARBA00034617"/>
    </source>
</evidence>
<dbReference type="PANTHER" id="PTHR13710:SF154">
    <property type="entry name" value="RECQ HELICASE, PUTATIVE (AFU_ORTHOLOGUE AFUA_6G14720)-RELATED"/>
    <property type="match status" value="1"/>
</dbReference>
<feature type="region of interest" description="Disordered" evidence="6">
    <location>
        <begin position="1308"/>
        <end position="1336"/>
    </location>
</feature>
<dbReference type="InterPro" id="IPR027417">
    <property type="entry name" value="P-loop_NTPase"/>
</dbReference>
<name>A0A6S6WI34_9PLEO</name>
<dbReference type="PROSITE" id="PS51192">
    <property type="entry name" value="HELICASE_ATP_BIND_1"/>
    <property type="match status" value="1"/>
</dbReference>
<proteinExistence type="inferred from homology"/>
<evidence type="ECO:0000313" key="10">
    <source>
        <dbReference type="EMBL" id="CAE7222451.1"/>
    </source>
</evidence>
<keyword evidence="11" id="KW-0378">Hydrolase</keyword>
<accession>A0A6S6WI34</accession>
<dbReference type="GO" id="GO:0009378">
    <property type="term" value="F:four-way junction helicase activity"/>
    <property type="evidence" value="ECO:0007669"/>
    <property type="project" value="TreeGrafter"/>
</dbReference>
<evidence type="ECO:0000313" key="9">
    <source>
        <dbReference type="EMBL" id="CAE7203092.1"/>
    </source>
</evidence>
<feature type="compositionally biased region" description="Acidic residues" evidence="6">
    <location>
        <begin position="732"/>
        <end position="754"/>
    </location>
</feature>
<dbReference type="GO" id="GO:0000724">
    <property type="term" value="P:double-strand break repair via homologous recombination"/>
    <property type="evidence" value="ECO:0007669"/>
    <property type="project" value="TreeGrafter"/>
</dbReference>
<keyword evidence="2" id="KW-0547">Nucleotide-binding</keyword>
<comment type="catalytic activity">
    <reaction evidence="4">
        <text>Couples ATP hydrolysis with the unwinding of duplex DNA by translocating in the 3'-5' direction.</text>
        <dbReference type="EC" id="5.6.2.4"/>
    </reaction>
</comment>
<gene>
    <name evidence="9" type="ORF">PTTW11_09179</name>
    <name evidence="10" type="ORF">PTTW11_11541</name>
    <name evidence="11" type="ORF">PTTW11_11547</name>
</gene>
<dbReference type="SMART" id="SM00487">
    <property type="entry name" value="DEXDc"/>
    <property type="match status" value="1"/>
</dbReference>
<evidence type="ECO:0000259" key="8">
    <source>
        <dbReference type="PROSITE" id="PS51194"/>
    </source>
</evidence>
<feature type="compositionally biased region" description="Acidic residues" evidence="6">
    <location>
        <begin position="1314"/>
        <end position="1324"/>
    </location>
</feature>
<evidence type="ECO:0000259" key="7">
    <source>
        <dbReference type="PROSITE" id="PS51192"/>
    </source>
</evidence>
<evidence type="ECO:0000313" key="12">
    <source>
        <dbReference type="Proteomes" id="UP000472372"/>
    </source>
</evidence>
<dbReference type="GO" id="GO:0005737">
    <property type="term" value="C:cytoplasm"/>
    <property type="evidence" value="ECO:0007669"/>
    <property type="project" value="TreeGrafter"/>
</dbReference>
<dbReference type="GO" id="GO:0003676">
    <property type="term" value="F:nucleic acid binding"/>
    <property type="evidence" value="ECO:0007669"/>
    <property type="project" value="InterPro"/>
</dbReference>
<dbReference type="Proteomes" id="UP000472372">
    <property type="component" value="Unassembled WGS sequence"/>
</dbReference>
<dbReference type="PANTHER" id="PTHR13710">
    <property type="entry name" value="DNA HELICASE RECQ FAMILY MEMBER"/>
    <property type="match status" value="1"/>
</dbReference>
<evidence type="ECO:0000256" key="5">
    <source>
        <dbReference type="ARBA" id="ARBA00034808"/>
    </source>
</evidence>
<comment type="similarity">
    <text evidence="1">Belongs to the helicase family. RecQ subfamily.</text>
</comment>
<evidence type="ECO:0000256" key="3">
    <source>
        <dbReference type="ARBA" id="ARBA00022840"/>
    </source>
</evidence>
<organism evidence="11 12">
    <name type="scientific">Pyrenophora teres f. teres</name>
    <dbReference type="NCBI Taxonomy" id="97479"/>
    <lineage>
        <taxon>Eukaryota</taxon>
        <taxon>Fungi</taxon>
        <taxon>Dikarya</taxon>
        <taxon>Ascomycota</taxon>
        <taxon>Pezizomycotina</taxon>
        <taxon>Dothideomycetes</taxon>
        <taxon>Pleosporomycetidae</taxon>
        <taxon>Pleosporales</taxon>
        <taxon>Pleosporineae</taxon>
        <taxon>Pleosporaceae</taxon>
        <taxon>Pyrenophora</taxon>
    </lineage>
</organism>
<keyword evidence="11" id="KW-0347">Helicase</keyword>
<dbReference type="Pfam" id="PF00271">
    <property type="entry name" value="Helicase_C"/>
    <property type="match status" value="1"/>
</dbReference>
<dbReference type="InterPro" id="IPR014001">
    <property type="entry name" value="Helicase_ATP-bd"/>
</dbReference>
<dbReference type="EMBL" id="OCTH03000040">
    <property type="protein sequence ID" value="CAE7222451.1"/>
    <property type="molecule type" value="Genomic_DNA"/>
</dbReference>
<dbReference type="InterPro" id="IPR011545">
    <property type="entry name" value="DEAD/DEAH_box_helicase_dom"/>
</dbReference>
<protein>
    <recommendedName>
        <fullName evidence="5">DNA 3'-5' helicase</fullName>
        <ecNumber evidence="5">5.6.2.4</ecNumber>
    </recommendedName>
</protein>
<dbReference type="SMART" id="SM00490">
    <property type="entry name" value="HELICc"/>
    <property type="match status" value="1"/>
</dbReference>